<dbReference type="Pfam" id="PF03466">
    <property type="entry name" value="LysR_substrate"/>
    <property type="match status" value="1"/>
</dbReference>
<name>A0A348WFB8_9RHOB</name>
<keyword evidence="4" id="KW-0804">Transcription</keyword>
<dbReference type="InterPro" id="IPR036388">
    <property type="entry name" value="WH-like_DNA-bd_sf"/>
</dbReference>
<dbReference type="GO" id="GO:0003700">
    <property type="term" value="F:DNA-binding transcription factor activity"/>
    <property type="evidence" value="ECO:0007669"/>
    <property type="project" value="InterPro"/>
</dbReference>
<protein>
    <submittedName>
        <fullName evidence="6">LysR family transcriptional regulator</fullName>
    </submittedName>
</protein>
<dbReference type="InterPro" id="IPR005119">
    <property type="entry name" value="LysR_subst-bd"/>
</dbReference>
<dbReference type="PRINTS" id="PR00039">
    <property type="entry name" value="HTHLYSR"/>
</dbReference>
<dbReference type="GO" id="GO:0005829">
    <property type="term" value="C:cytosol"/>
    <property type="evidence" value="ECO:0007669"/>
    <property type="project" value="TreeGrafter"/>
</dbReference>
<dbReference type="Proteomes" id="UP000264719">
    <property type="component" value="Unassembled WGS sequence"/>
</dbReference>
<dbReference type="SUPFAM" id="SSF53850">
    <property type="entry name" value="Periplasmic binding protein-like II"/>
    <property type="match status" value="1"/>
</dbReference>
<evidence type="ECO:0000313" key="7">
    <source>
        <dbReference type="Proteomes" id="UP000264719"/>
    </source>
</evidence>
<dbReference type="AlphaFoldDB" id="A0A348WFB8"/>
<dbReference type="EMBL" id="DMVW01000145">
    <property type="protein sequence ID" value="HAR53230.1"/>
    <property type="molecule type" value="Genomic_DNA"/>
</dbReference>
<evidence type="ECO:0000256" key="1">
    <source>
        <dbReference type="ARBA" id="ARBA00009437"/>
    </source>
</evidence>
<organism evidence="6 7">
    <name type="scientific">Roseovarius nubinhibens</name>
    <dbReference type="NCBI Taxonomy" id="314263"/>
    <lineage>
        <taxon>Bacteria</taxon>
        <taxon>Pseudomonadati</taxon>
        <taxon>Pseudomonadota</taxon>
        <taxon>Alphaproteobacteria</taxon>
        <taxon>Rhodobacterales</taxon>
        <taxon>Roseobacteraceae</taxon>
        <taxon>Roseovarius</taxon>
    </lineage>
</organism>
<evidence type="ECO:0000256" key="2">
    <source>
        <dbReference type="ARBA" id="ARBA00023015"/>
    </source>
</evidence>
<evidence type="ECO:0000313" key="6">
    <source>
        <dbReference type="EMBL" id="HAR53230.1"/>
    </source>
</evidence>
<sequence length="297" mass="32259">MSISLFRTLIAISETGSFSAAANQVFVTHAAVGQQMKRLEDQLGVALFDRSEKSPRLNQLGKALVPKAREVVAAYDTILDDLTGDPALIGELILGAVPSTIRGLIPQVIKRLITAYPDLRVRVTPGLTPDLQDEVERGSVDAAVLSKPARVGRHLNWVPFVEERLVLLAAPEVEESDPARIFATMPYIRHTNKSSVGILADDWLAAQKIEVNDMMEMGSLENLATMVAHNLGVSVVPDICVPDPVFEALRKIPLGPTAASRELGVLTRADCSKMRLVERLLDEIRTVVAAHAPPENV</sequence>
<dbReference type="SUPFAM" id="SSF46785">
    <property type="entry name" value="Winged helix' DNA-binding domain"/>
    <property type="match status" value="1"/>
</dbReference>
<proteinExistence type="inferred from homology"/>
<dbReference type="InterPro" id="IPR036390">
    <property type="entry name" value="WH_DNA-bd_sf"/>
</dbReference>
<comment type="similarity">
    <text evidence="1">Belongs to the LysR transcriptional regulatory family.</text>
</comment>
<accession>A0A348WFB8</accession>
<dbReference type="GO" id="GO:0003677">
    <property type="term" value="F:DNA binding"/>
    <property type="evidence" value="ECO:0007669"/>
    <property type="project" value="UniProtKB-KW"/>
</dbReference>
<evidence type="ECO:0000256" key="3">
    <source>
        <dbReference type="ARBA" id="ARBA00023125"/>
    </source>
</evidence>
<dbReference type="Pfam" id="PF00126">
    <property type="entry name" value="HTH_1"/>
    <property type="match status" value="1"/>
</dbReference>
<dbReference type="InterPro" id="IPR050950">
    <property type="entry name" value="HTH-type_LysR_regulators"/>
</dbReference>
<evidence type="ECO:0000256" key="4">
    <source>
        <dbReference type="ARBA" id="ARBA00023163"/>
    </source>
</evidence>
<comment type="caution">
    <text evidence="6">The sequence shown here is derived from an EMBL/GenBank/DDBJ whole genome shotgun (WGS) entry which is preliminary data.</text>
</comment>
<dbReference type="Gene3D" id="3.40.190.10">
    <property type="entry name" value="Periplasmic binding protein-like II"/>
    <property type="match status" value="2"/>
</dbReference>
<feature type="domain" description="HTH lysR-type" evidence="5">
    <location>
        <begin position="1"/>
        <end position="58"/>
    </location>
</feature>
<gene>
    <name evidence="6" type="ORF">DCS45_15340</name>
</gene>
<dbReference type="InterPro" id="IPR000847">
    <property type="entry name" value="LysR_HTH_N"/>
</dbReference>
<dbReference type="PANTHER" id="PTHR30419">
    <property type="entry name" value="HTH-TYPE TRANSCRIPTIONAL REGULATOR YBHD"/>
    <property type="match status" value="1"/>
</dbReference>
<dbReference type="PROSITE" id="PS50931">
    <property type="entry name" value="HTH_LYSR"/>
    <property type="match status" value="1"/>
</dbReference>
<keyword evidence="3" id="KW-0238">DNA-binding</keyword>
<reference evidence="6 7" key="1">
    <citation type="journal article" date="2018" name="Nat. Biotechnol.">
        <title>A standardized bacterial taxonomy based on genome phylogeny substantially revises the tree of life.</title>
        <authorList>
            <person name="Parks D.H."/>
            <person name="Chuvochina M."/>
            <person name="Waite D.W."/>
            <person name="Rinke C."/>
            <person name="Skarshewski A."/>
            <person name="Chaumeil P.A."/>
            <person name="Hugenholtz P."/>
        </authorList>
    </citation>
    <scope>NUCLEOTIDE SEQUENCE [LARGE SCALE GENOMIC DNA]</scope>
    <source>
        <strain evidence="6">UBA9169</strain>
    </source>
</reference>
<keyword evidence="2" id="KW-0805">Transcription regulation</keyword>
<dbReference type="Gene3D" id="1.10.10.10">
    <property type="entry name" value="Winged helix-like DNA-binding domain superfamily/Winged helix DNA-binding domain"/>
    <property type="match status" value="1"/>
</dbReference>
<evidence type="ECO:0000259" key="5">
    <source>
        <dbReference type="PROSITE" id="PS50931"/>
    </source>
</evidence>